<evidence type="ECO:0000256" key="3">
    <source>
        <dbReference type="ARBA" id="ARBA00011209"/>
    </source>
</evidence>
<evidence type="ECO:0000256" key="7">
    <source>
        <dbReference type="ARBA" id="ARBA00022741"/>
    </source>
</evidence>
<evidence type="ECO:0000256" key="8">
    <source>
        <dbReference type="ARBA" id="ARBA00022840"/>
    </source>
</evidence>
<dbReference type="PANTHER" id="PTHR11538">
    <property type="entry name" value="PHENYLALANYL-TRNA SYNTHETASE"/>
    <property type="match status" value="1"/>
</dbReference>
<comment type="caution">
    <text evidence="15">The sequence shown here is derived from an EMBL/GenBank/DDBJ whole genome shotgun (WGS) entry which is preliminary data.</text>
</comment>
<evidence type="ECO:0000259" key="14">
    <source>
        <dbReference type="PROSITE" id="PS50862"/>
    </source>
</evidence>
<comment type="cofactor">
    <cofactor evidence="13">
        <name>Mg(2+)</name>
        <dbReference type="ChEBI" id="CHEBI:18420"/>
    </cofactor>
    <text evidence="13">Binds 2 magnesium ions per tetramer.</text>
</comment>
<dbReference type="InterPro" id="IPR004529">
    <property type="entry name" value="Phe-tRNA-synth_IIc_asu"/>
</dbReference>
<protein>
    <recommendedName>
        <fullName evidence="13">Phenylalanine--tRNA ligase alpha subunit</fullName>
        <ecNumber evidence="13">6.1.1.20</ecNumber>
    </recommendedName>
    <alternativeName>
        <fullName evidence="13">Phenylalanyl-tRNA synthetase alpha subunit</fullName>
        <shortName evidence="13">PheRS</shortName>
    </alternativeName>
</protein>
<keyword evidence="5 13" id="KW-0436">Ligase</keyword>
<gene>
    <name evidence="13 15" type="primary">pheS</name>
    <name evidence="15" type="ORF">G4L39_03080</name>
</gene>
<evidence type="ECO:0000313" key="15">
    <source>
        <dbReference type="EMBL" id="NGO38381.1"/>
    </source>
</evidence>
<evidence type="ECO:0000256" key="9">
    <source>
        <dbReference type="ARBA" id="ARBA00022842"/>
    </source>
</evidence>
<dbReference type="SUPFAM" id="SSF46589">
    <property type="entry name" value="tRNA-binding arm"/>
    <property type="match status" value="1"/>
</dbReference>
<accession>A0A6M1RSQ4</accession>
<keyword evidence="8 13" id="KW-0067">ATP-binding</keyword>
<dbReference type="InterPro" id="IPR045864">
    <property type="entry name" value="aa-tRNA-synth_II/BPL/LPL"/>
</dbReference>
<evidence type="ECO:0000313" key="16">
    <source>
        <dbReference type="Proteomes" id="UP000477311"/>
    </source>
</evidence>
<dbReference type="InterPro" id="IPR006195">
    <property type="entry name" value="aa-tRNA-synth_II"/>
</dbReference>
<evidence type="ECO:0000256" key="12">
    <source>
        <dbReference type="ARBA" id="ARBA00049255"/>
    </source>
</evidence>
<comment type="catalytic activity">
    <reaction evidence="12 13">
        <text>tRNA(Phe) + L-phenylalanine + ATP = L-phenylalanyl-tRNA(Phe) + AMP + diphosphate + H(+)</text>
        <dbReference type="Rhea" id="RHEA:19413"/>
        <dbReference type="Rhea" id="RHEA-COMP:9668"/>
        <dbReference type="Rhea" id="RHEA-COMP:9699"/>
        <dbReference type="ChEBI" id="CHEBI:15378"/>
        <dbReference type="ChEBI" id="CHEBI:30616"/>
        <dbReference type="ChEBI" id="CHEBI:33019"/>
        <dbReference type="ChEBI" id="CHEBI:58095"/>
        <dbReference type="ChEBI" id="CHEBI:78442"/>
        <dbReference type="ChEBI" id="CHEBI:78531"/>
        <dbReference type="ChEBI" id="CHEBI:456215"/>
        <dbReference type="EC" id="6.1.1.20"/>
    </reaction>
</comment>
<dbReference type="HAMAP" id="MF_00281">
    <property type="entry name" value="Phe_tRNA_synth_alpha1"/>
    <property type="match status" value="1"/>
</dbReference>
<dbReference type="InterPro" id="IPR002319">
    <property type="entry name" value="Phenylalanyl-tRNA_Synthase"/>
</dbReference>
<dbReference type="SUPFAM" id="SSF55681">
    <property type="entry name" value="Class II aaRS and biotin synthetases"/>
    <property type="match status" value="1"/>
</dbReference>
<comment type="subcellular location">
    <subcellularLocation>
        <location evidence="1 13">Cytoplasm</location>
    </subcellularLocation>
</comment>
<dbReference type="EMBL" id="JAAKYA010000015">
    <property type="protein sequence ID" value="NGO38381.1"/>
    <property type="molecule type" value="Genomic_DNA"/>
</dbReference>
<dbReference type="InterPro" id="IPR022911">
    <property type="entry name" value="Phe_tRNA_ligase_alpha1_bac"/>
</dbReference>
<dbReference type="Gene3D" id="3.30.930.10">
    <property type="entry name" value="Bira Bifunctional Protein, Domain 2"/>
    <property type="match status" value="1"/>
</dbReference>
<keyword evidence="16" id="KW-1185">Reference proteome</keyword>
<keyword evidence="10 13" id="KW-0648">Protein biosynthesis</keyword>
<dbReference type="AlphaFoldDB" id="A0A6M1RSQ4"/>
<name>A0A6M1RSQ4_9BACT</name>
<dbReference type="InterPro" id="IPR010978">
    <property type="entry name" value="tRNA-bd_arm"/>
</dbReference>
<dbReference type="Pfam" id="PF01409">
    <property type="entry name" value="tRNA-synt_2d"/>
    <property type="match status" value="1"/>
</dbReference>
<dbReference type="GO" id="GO:0005524">
    <property type="term" value="F:ATP binding"/>
    <property type="evidence" value="ECO:0007669"/>
    <property type="project" value="UniProtKB-UniRule"/>
</dbReference>
<dbReference type="GO" id="GO:0006432">
    <property type="term" value="P:phenylalanyl-tRNA aminoacylation"/>
    <property type="evidence" value="ECO:0007669"/>
    <property type="project" value="UniProtKB-UniRule"/>
</dbReference>
<evidence type="ECO:0000256" key="4">
    <source>
        <dbReference type="ARBA" id="ARBA00022490"/>
    </source>
</evidence>
<evidence type="ECO:0000256" key="6">
    <source>
        <dbReference type="ARBA" id="ARBA00022723"/>
    </source>
</evidence>
<evidence type="ECO:0000256" key="10">
    <source>
        <dbReference type="ARBA" id="ARBA00022917"/>
    </source>
</evidence>
<dbReference type="GO" id="GO:0000049">
    <property type="term" value="F:tRNA binding"/>
    <property type="evidence" value="ECO:0007669"/>
    <property type="project" value="InterPro"/>
</dbReference>
<dbReference type="NCBIfam" id="TIGR00468">
    <property type="entry name" value="pheS"/>
    <property type="match status" value="1"/>
</dbReference>
<comment type="similarity">
    <text evidence="2 13">Belongs to the class-II aminoacyl-tRNA synthetase family. Phe-tRNA synthetase alpha subunit type 1 subfamily.</text>
</comment>
<dbReference type="Pfam" id="PF02912">
    <property type="entry name" value="Phe_tRNA-synt_N"/>
    <property type="match status" value="1"/>
</dbReference>
<reference evidence="15 16" key="1">
    <citation type="submission" date="2020-02" db="EMBL/GenBank/DDBJ databases">
        <title>Draft genome sequence of Limisphaera ngatamarikiensis NGM72.4T, a thermophilic Verrucomicrobia grouped in subdivision 3.</title>
        <authorList>
            <person name="Carere C.R."/>
            <person name="Steen J."/>
            <person name="Hugenholtz P."/>
            <person name="Stott M.B."/>
        </authorList>
    </citation>
    <scope>NUCLEOTIDE SEQUENCE [LARGE SCALE GENOMIC DNA]</scope>
    <source>
        <strain evidence="15 16">NGM72.4</strain>
    </source>
</reference>
<keyword evidence="6 13" id="KW-0479">Metal-binding</keyword>
<comment type="subunit">
    <text evidence="3 13">Tetramer of two alpha and two beta subunits.</text>
</comment>
<dbReference type="GO" id="GO:0005737">
    <property type="term" value="C:cytoplasm"/>
    <property type="evidence" value="ECO:0007669"/>
    <property type="project" value="UniProtKB-SubCell"/>
</dbReference>
<proteinExistence type="inferred from homology"/>
<dbReference type="EC" id="6.1.1.20" evidence="13"/>
<sequence>MAWWNDLEPLKQEALAAFAAAGDLTALDQARAAWLGSHGRFTALMKHLGSLPKEERPAAGKAMNAVKAELEAALAARRRELELEAARPKVPYDFTLPGRRRRVGRLHPLTQVIEDIVRSFRRLGFAVADGPELEDEYHCFDALNTPADHPARDTQDTFYLPDPAGPRGRWLLRTHTSSVQIRVMESQPPPVRIIVPGRVYRRDNADATHNPTFHQIEGLYVDRGVTVGDLKGTVEHVFRELMGRDVRIRFRPHYFSYTEPSYEIDFSNALTRKMGREWLEIAGCGMVNPVVFETVGYDPEVWTGWAFGFGIERIAMLRYGIPDIRLFYENDLRFLHQF</sequence>
<keyword evidence="11 13" id="KW-0030">Aminoacyl-tRNA synthetase</keyword>
<dbReference type="RefSeq" id="WP_165105818.1">
    <property type="nucleotide sequence ID" value="NZ_JAAKYA010000015.1"/>
</dbReference>
<feature type="domain" description="Aminoacyl-transfer RNA synthetases class-II family profile" evidence="14">
    <location>
        <begin position="110"/>
        <end position="329"/>
    </location>
</feature>
<dbReference type="PROSITE" id="PS50862">
    <property type="entry name" value="AA_TRNA_LIGASE_II"/>
    <property type="match status" value="1"/>
</dbReference>
<organism evidence="15 16">
    <name type="scientific">Limisphaera ngatamarikiensis</name>
    <dbReference type="NCBI Taxonomy" id="1324935"/>
    <lineage>
        <taxon>Bacteria</taxon>
        <taxon>Pseudomonadati</taxon>
        <taxon>Verrucomicrobiota</taxon>
        <taxon>Verrucomicrobiia</taxon>
        <taxon>Limisphaerales</taxon>
        <taxon>Limisphaeraceae</taxon>
        <taxon>Limisphaera</taxon>
    </lineage>
</organism>
<keyword evidence="4 13" id="KW-0963">Cytoplasm</keyword>
<dbReference type="CDD" id="cd00496">
    <property type="entry name" value="PheRS_alpha_core"/>
    <property type="match status" value="1"/>
</dbReference>
<dbReference type="GO" id="GO:0004826">
    <property type="term" value="F:phenylalanine-tRNA ligase activity"/>
    <property type="evidence" value="ECO:0007669"/>
    <property type="project" value="UniProtKB-UniRule"/>
</dbReference>
<dbReference type="GO" id="GO:0000287">
    <property type="term" value="F:magnesium ion binding"/>
    <property type="evidence" value="ECO:0007669"/>
    <property type="project" value="UniProtKB-UniRule"/>
</dbReference>
<evidence type="ECO:0000256" key="5">
    <source>
        <dbReference type="ARBA" id="ARBA00022598"/>
    </source>
</evidence>
<keyword evidence="9 13" id="KW-0460">Magnesium</keyword>
<evidence type="ECO:0000256" key="1">
    <source>
        <dbReference type="ARBA" id="ARBA00004496"/>
    </source>
</evidence>
<keyword evidence="7 13" id="KW-0547">Nucleotide-binding</keyword>
<feature type="binding site" evidence="13">
    <location>
        <position position="259"/>
    </location>
    <ligand>
        <name>Mg(2+)</name>
        <dbReference type="ChEBI" id="CHEBI:18420"/>
        <note>shared with beta subunit</note>
    </ligand>
</feature>
<dbReference type="InterPro" id="IPR004188">
    <property type="entry name" value="Phe-tRNA_ligase_II_N"/>
</dbReference>
<evidence type="ECO:0000256" key="11">
    <source>
        <dbReference type="ARBA" id="ARBA00023146"/>
    </source>
</evidence>
<dbReference type="PANTHER" id="PTHR11538:SF41">
    <property type="entry name" value="PHENYLALANINE--TRNA LIGASE, MITOCHONDRIAL"/>
    <property type="match status" value="1"/>
</dbReference>
<evidence type="ECO:0000256" key="2">
    <source>
        <dbReference type="ARBA" id="ARBA00010207"/>
    </source>
</evidence>
<evidence type="ECO:0000256" key="13">
    <source>
        <dbReference type="HAMAP-Rule" id="MF_00281"/>
    </source>
</evidence>
<dbReference type="Proteomes" id="UP000477311">
    <property type="component" value="Unassembled WGS sequence"/>
</dbReference>